<dbReference type="Gene3D" id="3.40.50.720">
    <property type="entry name" value="NAD(P)-binding Rossmann-like Domain"/>
    <property type="match status" value="1"/>
</dbReference>
<dbReference type="RefSeq" id="WP_169660344.1">
    <property type="nucleotide sequence ID" value="NZ_JABANE010000138.1"/>
</dbReference>
<keyword evidence="3" id="KW-1185">Reference proteome</keyword>
<dbReference type="AlphaFoldDB" id="A0A7X9S0G9"/>
<proteinExistence type="predicted"/>
<comment type="caution">
    <text evidence="2">The sequence shown here is derived from an EMBL/GenBank/DDBJ whole genome shotgun (WGS) entry which is preliminary data.</text>
</comment>
<protein>
    <submittedName>
        <fullName evidence="2">SDR family oxidoreductase</fullName>
    </submittedName>
</protein>
<organism evidence="2 3">
    <name type="scientific">Flammeovirga aprica JL-4</name>
    <dbReference type="NCBI Taxonomy" id="694437"/>
    <lineage>
        <taxon>Bacteria</taxon>
        <taxon>Pseudomonadati</taxon>
        <taxon>Bacteroidota</taxon>
        <taxon>Cytophagia</taxon>
        <taxon>Cytophagales</taxon>
        <taxon>Flammeovirgaceae</taxon>
        <taxon>Flammeovirga</taxon>
    </lineage>
</organism>
<name>A0A7X9S0G9_9BACT</name>
<dbReference type="Proteomes" id="UP000576082">
    <property type="component" value="Unassembled WGS sequence"/>
</dbReference>
<reference evidence="2 3" key="1">
    <citation type="submission" date="2020-04" db="EMBL/GenBank/DDBJ databases">
        <title>Flammeovirga sp. SR4, a novel species isolated from seawater.</title>
        <authorList>
            <person name="Wang X."/>
        </authorList>
    </citation>
    <scope>NUCLEOTIDE SEQUENCE [LARGE SCALE GENOMIC DNA]</scope>
    <source>
        <strain evidence="2 3">ATCC 23126</strain>
    </source>
</reference>
<evidence type="ECO:0000313" key="3">
    <source>
        <dbReference type="Proteomes" id="UP000576082"/>
    </source>
</evidence>
<evidence type="ECO:0000259" key="1">
    <source>
        <dbReference type="Pfam" id="PF13460"/>
    </source>
</evidence>
<feature type="domain" description="NAD(P)-binding" evidence="1">
    <location>
        <begin position="6"/>
        <end position="72"/>
    </location>
</feature>
<evidence type="ECO:0000313" key="2">
    <source>
        <dbReference type="EMBL" id="NME72150.1"/>
    </source>
</evidence>
<gene>
    <name evidence="2" type="ORF">HHU12_29585</name>
</gene>
<dbReference type="InterPro" id="IPR016040">
    <property type="entry name" value="NAD(P)-bd_dom"/>
</dbReference>
<dbReference type="Pfam" id="PF13460">
    <property type="entry name" value="NAD_binding_10"/>
    <property type="match status" value="1"/>
</dbReference>
<accession>A0A7X9S0G9</accession>
<sequence length="85" mass="9571">MISNLFLRNTMKDHNLQETYIINSNLPYHIVRPVGLTDDASKGEVQVENEGALPSYNIPKIDVENYLVKSLMEGKRGFSGISQMS</sequence>
<dbReference type="EMBL" id="JABANE010000138">
    <property type="protein sequence ID" value="NME72150.1"/>
    <property type="molecule type" value="Genomic_DNA"/>
</dbReference>